<evidence type="ECO:0000313" key="4">
    <source>
        <dbReference type="Proteomes" id="UP000640333"/>
    </source>
</evidence>
<dbReference type="RefSeq" id="WP_193951805.1">
    <property type="nucleotide sequence ID" value="NZ_JADEYS010000002.1"/>
</dbReference>
<dbReference type="GO" id="GO:0008168">
    <property type="term" value="F:methyltransferase activity"/>
    <property type="evidence" value="ECO:0007669"/>
    <property type="project" value="UniProtKB-KW"/>
</dbReference>
<name>A0A8J7FBA1_9GAMM</name>
<reference evidence="3" key="1">
    <citation type="submission" date="2020-10" db="EMBL/GenBank/DDBJ databases">
        <title>Bacterium isolated from coastal waters sediment.</title>
        <authorList>
            <person name="Chen R.-J."/>
            <person name="Lu D.-C."/>
            <person name="Zhu K.-L."/>
            <person name="Du Z.-J."/>
        </authorList>
    </citation>
    <scope>NUCLEOTIDE SEQUENCE</scope>
    <source>
        <strain evidence="3">N1Y112</strain>
    </source>
</reference>
<keyword evidence="4" id="KW-1185">Reference proteome</keyword>
<dbReference type="SUPFAM" id="SSF53335">
    <property type="entry name" value="S-adenosyl-L-methionine-dependent methyltransferases"/>
    <property type="match status" value="1"/>
</dbReference>
<dbReference type="EMBL" id="JADEYS010000002">
    <property type="protein sequence ID" value="MBE9396259.1"/>
    <property type="molecule type" value="Genomic_DNA"/>
</dbReference>
<feature type="domain" description="Methyltransferase" evidence="2">
    <location>
        <begin position="39"/>
        <end position="129"/>
    </location>
</feature>
<dbReference type="InterPro" id="IPR041698">
    <property type="entry name" value="Methyltransf_25"/>
</dbReference>
<dbReference type="Gene3D" id="3.40.50.150">
    <property type="entry name" value="Vaccinia Virus protein VP39"/>
    <property type="match status" value="1"/>
</dbReference>
<sequence length="187" mass="21227">MSASQDKWNARYRNKGTQRRPSVPGYLQHRFKQLRAGSVLDVASGDGAATLYLAEHGFEVTALDIAEQGLKRLLGFAQEQGLQVNTHVRDLEQPNALKGLAQFDNIVITLYKPEIALWPELVDHLNPDGRLLLTTFNLTHHEMTGFSRRFCLAPNELEAIHPNLELLEYSTTNNDNSGMDHYLFQRR</sequence>
<keyword evidence="3" id="KW-0808">Transferase</keyword>
<feature type="region of interest" description="Disordered" evidence="1">
    <location>
        <begin position="1"/>
        <end position="21"/>
    </location>
</feature>
<gene>
    <name evidence="3" type="ORF">IOQ59_03165</name>
</gene>
<keyword evidence="3" id="KW-0489">Methyltransferase</keyword>
<proteinExistence type="predicted"/>
<dbReference type="InterPro" id="IPR029063">
    <property type="entry name" value="SAM-dependent_MTases_sf"/>
</dbReference>
<dbReference type="AlphaFoldDB" id="A0A8J7FBA1"/>
<accession>A0A8J7FBA1</accession>
<comment type="caution">
    <text evidence="3">The sequence shown here is derived from an EMBL/GenBank/DDBJ whole genome shotgun (WGS) entry which is preliminary data.</text>
</comment>
<organism evidence="3 4">
    <name type="scientific">Pontibacterium sinense</name>
    <dbReference type="NCBI Taxonomy" id="2781979"/>
    <lineage>
        <taxon>Bacteria</taxon>
        <taxon>Pseudomonadati</taxon>
        <taxon>Pseudomonadota</taxon>
        <taxon>Gammaproteobacteria</taxon>
        <taxon>Oceanospirillales</taxon>
        <taxon>Oceanospirillaceae</taxon>
        <taxon>Pontibacterium</taxon>
    </lineage>
</organism>
<dbReference type="Pfam" id="PF13649">
    <property type="entry name" value="Methyltransf_25"/>
    <property type="match status" value="1"/>
</dbReference>
<evidence type="ECO:0000259" key="2">
    <source>
        <dbReference type="Pfam" id="PF13649"/>
    </source>
</evidence>
<dbReference type="CDD" id="cd02440">
    <property type="entry name" value="AdoMet_MTases"/>
    <property type="match status" value="1"/>
</dbReference>
<dbReference type="GO" id="GO:0032259">
    <property type="term" value="P:methylation"/>
    <property type="evidence" value="ECO:0007669"/>
    <property type="project" value="UniProtKB-KW"/>
</dbReference>
<dbReference type="Proteomes" id="UP000640333">
    <property type="component" value="Unassembled WGS sequence"/>
</dbReference>
<evidence type="ECO:0000313" key="3">
    <source>
        <dbReference type="EMBL" id="MBE9396259.1"/>
    </source>
</evidence>
<protein>
    <submittedName>
        <fullName evidence="3">Class I SAM-dependent methyltransferase</fullName>
    </submittedName>
</protein>
<evidence type="ECO:0000256" key="1">
    <source>
        <dbReference type="SAM" id="MobiDB-lite"/>
    </source>
</evidence>